<keyword evidence="4" id="KW-0235">DNA replication</keyword>
<dbReference type="Gene3D" id="3.40.50.300">
    <property type="entry name" value="P-loop containing nucleotide triphosphate hydrolases"/>
    <property type="match status" value="1"/>
</dbReference>
<dbReference type="AlphaFoldDB" id="A0AA35XXC4"/>
<accession>A0AA35XXC4</accession>
<comment type="catalytic activity">
    <reaction evidence="7">
        <text>DNA(n) + a 2'-deoxyribonucleoside 5'-triphosphate = DNA(n+1) + diphosphate</text>
        <dbReference type="Rhea" id="RHEA:22508"/>
        <dbReference type="Rhea" id="RHEA-COMP:17339"/>
        <dbReference type="Rhea" id="RHEA-COMP:17340"/>
        <dbReference type="ChEBI" id="CHEBI:33019"/>
        <dbReference type="ChEBI" id="CHEBI:61560"/>
        <dbReference type="ChEBI" id="CHEBI:173112"/>
        <dbReference type="EC" id="2.7.7.7"/>
    </reaction>
</comment>
<keyword evidence="3 8" id="KW-0548">Nucleotidyltransferase</keyword>
<comment type="caution">
    <text evidence="8">The sequence shown here is derived from an EMBL/GenBank/DDBJ whole genome shotgun (WGS) entry which is preliminary data.</text>
</comment>
<dbReference type="RefSeq" id="WP_289841931.1">
    <property type="nucleotide sequence ID" value="NZ_CATKSH010000004.1"/>
</dbReference>
<dbReference type="Gene3D" id="1.20.272.10">
    <property type="match status" value="1"/>
</dbReference>
<dbReference type="InterPro" id="IPR027417">
    <property type="entry name" value="P-loop_NTPase"/>
</dbReference>
<dbReference type="EC" id="2.7.7.7" evidence="1"/>
<dbReference type="PANTHER" id="PTHR34388">
    <property type="entry name" value="DNA POLYMERASE III SUBUNIT DELTA"/>
    <property type="match status" value="1"/>
</dbReference>
<dbReference type="GO" id="GO:0009360">
    <property type="term" value="C:DNA polymerase III complex"/>
    <property type="evidence" value="ECO:0007669"/>
    <property type="project" value="TreeGrafter"/>
</dbReference>
<protein>
    <recommendedName>
        <fullName evidence="1">DNA-directed DNA polymerase</fullName>
        <ecNumber evidence="1">2.7.7.7</ecNumber>
    </recommendedName>
</protein>
<dbReference type="GO" id="GO:0006261">
    <property type="term" value="P:DNA-templated DNA replication"/>
    <property type="evidence" value="ECO:0007669"/>
    <property type="project" value="TreeGrafter"/>
</dbReference>
<dbReference type="GO" id="GO:0003677">
    <property type="term" value="F:DNA binding"/>
    <property type="evidence" value="ECO:0007669"/>
    <property type="project" value="InterPro"/>
</dbReference>
<evidence type="ECO:0000313" key="9">
    <source>
        <dbReference type="Proteomes" id="UP001176960"/>
    </source>
</evidence>
<dbReference type="GO" id="GO:0003887">
    <property type="term" value="F:DNA-directed DNA polymerase activity"/>
    <property type="evidence" value="ECO:0007669"/>
    <property type="project" value="UniProtKB-KW"/>
</dbReference>
<dbReference type="InterPro" id="IPR008921">
    <property type="entry name" value="DNA_pol3_clamp-load_cplx_C"/>
</dbReference>
<comment type="similarity">
    <text evidence="6">Belongs to the DNA polymerase HolA subunit family.</text>
</comment>
<evidence type="ECO:0000256" key="3">
    <source>
        <dbReference type="ARBA" id="ARBA00022695"/>
    </source>
</evidence>
<dbReference type="Gene3D" id="1.10.8.60">
    <property type="match status" value="1"/>
</dbReference>
<keyword evidence="5" id="KW-0239">DNA-directed DNA polymerase</keyword>
<evidence type="ECO:0000256" key="5">
    <source>
        <dbReference type="ARBA" id="ARBA00022932"/>
    </source>
</evidence>
<evidence type="ECO:0000313" key="8">
    <source>
        <dbReference type="EMBL" id="CAI9120140.1"/>
    </source>
</evidence>
<evidence type="ECO:0000256" key="1">
    <source>
        <dbReference type="ARBA" id="ARBA00012417"/>
    </source>
</evidence>
<organism evidence="8 9">
    <name type="scientific">Brytella acorum</name>
    <dbReference type="NCBI Taxonomy" id="2959299"/>
    <lineage>
        <taxon>Bacteria</taxon>
        <taxon>Pseudomonadati</taxon>
        <taxon>Pseudomonadota</taxon>
        <taxon>Alphaproteobacteria</taxon>
        <taxon>Acetobacterales</taxon>
        <taxon>Acetobacteraceae</taxon>
        <taxon>Brytella</taxon>
    </lineage>
</organism>
<dbReference type="Proteomes" id="UP001176960">
    <property type="component" value="Unassembled WGS sequence"/>
</dbReference>
<name>A0AA35XXC4_9PROT</name>
<gene>
    <name evidence="8" type="primary">holA</name>
    <name evidence="8" type="ORF">LMG32879_000969</name>
</gene>
<keyword evidence="2 8" id="KW-0808">Transferase</keyword>
<evidence type="ECO:0000256" key="4">
    <source>
        <dbReference type="ARBA" id="ARBA00022705"/>
    </source>
</evidence>
<sequence length="333" mass="35614">MKIDARNAGKAIADAASWRAILLYGDDAGLIRERAAQAVRVVGESLDDPFRVAMLDRETHDRLEEEATALSLIGGRRVVWVREAQDALVPALKRLFEMQTDTLVVLEALGLASRSKLRTLFETAKEAASIGCYPEEGRALSATIGDMLTAAGVRIDRDAMTWLLGRLGSDRAAVRGEIEKITLYAGRGGTLTVEDVQDCIGDAANATLEDATSAALSGDRAAADLALERAFADGANPIGVLRAVLSALTRLLRVAQAVEGGLGRAEAMKTLRPPVFFKRAEAFNRALDRWTVSSLLGACAQTQALELACKQTGTPDMALCRRHLAVLCAGGRR</sequence>
<evidence type="ECO:0000256" key="7">
    <source>
        <dbReference type="ARBA" id="ARBA00049244"/>
    </source>
</evidence>
<evidence type="ECO:0000256" key="6">
    <source>
        <dbReference type="ARBA" id="ARBA00034754"/>
    </source>
</evidence>
<reference evidence="8" key="1">
    <citation type="submission" date="2023-03" db="EMBL/GenBank/DDBJ databases">
        <authorList>
            <person name="Cleenwerck I."/>
        </authorList>
    </citation>
    <scope>NUCLEOTIDE SEQUENCE</scope>
    <source>
        <strain evidence="8">LMG 32879</strain>
    </source>
</reference>
<dbReference type="SUPFAM" id="SSF52540">
    <property type="entry name" value="P-loop containing nucleoside triphosphate hydrolases"/>
    <property type="match status" value="1"/>
</dbReference>
<keyword evidence="9" id="KW-1185">Reference proteome</keyword>
<dbReference type="InterPro" id="IPR005790">
    <property type="entry name" value="DNA_polIII_delta"/>
</dbReference>
<dbReference type="SUPFAM" id="SSF48019">
    <property type="entry name" value="post-AAA+ oligomerization domain-like"/>
    <property type="match status" value="1"/>
</dbReference>
<proteinExistence type="inferred from homology"/>
<dbReference type="EMBL" id="CATKSH010000004">
    <property type="protein sequence ID" value="CAI9120140.1"/>
    <property type="molecule type" value="Genomic_DNA"/>
</dbReference>
<dbReference type="NCBIfam" id="TIGR01128">
    <property type="entry name" value="holA"/>
    <property type="match status" value="1"/>
</dbReference>
<dbReference type="PANTHER" id="PTHR34388:SF1">
    <property type="entry name" value="DNA POLYMERASE III SUBUNIT DELTA"/>
    <property type="match status" value="1"/>
</dbReference>
<evidence type="ECO:0000256" key="2">
    <source>
        <dbReference type="ARBA" id="ARBA00022679"/>
    </source>
</evidence>